<feature type="region of interest" description="Disordered" evidence="1">
    <location>
        <begin position="1441"/>
        <end position="1493"/>
    </location>
</feature>
<reference evidence="4" key="1">
    <citation type="journal article" date="2021" name="J Fungi (Basel)">
        <title>Virulence traits and population genomics of the black yeast Aureobasidium melanogenum.</title>
        <authorList>
            <person name="Cernosa A."/>
            <person name="Sun X."/>
            <person name="Gostincar C."/>
            <person name="Fang C."/>
            <person name="Gunde-Cimerman N."/>
            <person name="Song Z."/>
        </authorList>
    </citation>
    <scope>NUCLEOTIDE SEQUENCE</scope>
    <source>
        <strain evidence="4">EXF-8016</strain>
    </source>
</reference>
<evidence type="ECO:0000259" key="3">
    <source>
        <dbReference type="PROSITE" id="PS51767"/>
    </source>
</evidence>
<proteinExistence type="predicted"/>
<evidence type="ECO:0000313" key="4">
    <source>
        <dbReference type="EMBL" id="KAH0213430.1"/>
    </source>
</evidence>
<dbReference type="InterPro" id="IPR021109">
    <property type="entry name" value="Peptidase_aspartic_dom_sf"/>
</dbReference>
<organism evidence="4 5">
    <name type="scientific">Aureobasidium melanogenum</name>
    <name type="common">Aureobasidium pullulans var. melanogenum</name>
    <dbReference type="NCBI Taxonomy" id="46634"/>
    <lineage>
        <taxon>Eukaryota</taxon>
        <taxon>Fungi</taxon>
        <taxon>Dikarya</taxon>
        <taxon>Ascomycota</taxon>
        <taxon>Pezizomycotina</taxon>
        <taxon>Dothideomycetes</taxon>
        <taxon>Dothideomycetidae</taxon>
        <taxon>Dothideales</taxon>
        <taxon>Saccotheciaceae</taxon>
        <taxon>Aureobasidium</taxon>
    </lineage>
</organism>
<evidence type="ECO:0000313" key="5">
    <source>
        <dbReference type="Proteomes" id="UP000767238"/>
    </source>
</evidence>
<keyword evidence="2" id="KW-0472">Membrane</keyword>
<feature type="non-terminal residue" evidence="4">
    <location>
        <position position="1"/>
    </location>
</feature>
<protein>
    <recommendedName>
        <fullName evidence="3">Peptidase A1 domain-containing protein</fullName>
    </recommendedName>
</protein>
<sequence length="2193" mass="233369">MSHDYRHTLDLTEPVYEVLRIQRPGYAELTRPRRTTLSIQMASGDTTLQAWVYEQGIRALAQGRGLLNAIQAMMVAADMVDLHLVTAGDVIPNYCECLEKNRSATEHVCMGCGGVRLCSEMGQDEESIRILCKGCFARSTTLRSVRYRSINYTVKILAGDAHKHDRRSGAGNWSKETMLDKLGRQIIDDEAWHDAYNGTHHIADATYKNMTLVGPHGKSLRHPFTPSLDAVHLLHIENGVVDHHHPNNVVLITQCINYMKDIHILHILPWLKRVVVIARLIREDDPRPTRGYPDKYKEEYETFHRAADNAYLITSFVPYGRKIRLARGKDPNYAADYLADKRHRAISGVYDPKNPHYRKVEHTFTTKASLMKIYPPPSKSNPTTWNSVVIAILTKNVLDGSPWFFREDLMFVDDFEDDREDDRMDDHKGGLKPGWQYLWEEFRARSYILQYYCNKDHETIENPARLFLEAVVQWFETGGKCPIFGFRFVQQVGHPQTWSIGRAQFVKDEHGNKIRDIWPNDPMFSGCTQDLPTDMNKHYDHKKRTIVFESWKANSLRQVYPPHIIPDIVQSVENISDKTEYYEARRPKREYTNFPKSYRVTSSNSDRSVCQSKYDVCVGASSSSDASINCLAQVKPCYTDNGSVDNTCDSRLGNCKDACGVLNDICQSSSSTGDNNELCNGKLSSCLGSDKVSAPSVSCIKSAEQSYLNGTADNVLGAQIAECKQTCAVLLDACQADGKTSECQASYLGCLGSDDLEQGSKIDCVSAAQTCYKSGTADNECARETAQCKDICSNIYNTCNSSGDNSTDASCLNYYASCVGATTVSNSTVDCISQQEQCYLDGYELNTCDAQNAQCYLATCQSTGDESVKGQCQSNYLSCLGSTKLQEPVINCVAENDACYLSGNYTDAQCDAKNAVCKTVCSRSQDDCLSGNSSSVVAGCDAHYNSCLGATEVTPVSPVSCVEVATQCFLDGTADADCSAIVATCKSSCSRSQDTCLSSNDPSVKPACQKHYDTCLGATPAAEEAAKDINCIERFTSCSSSGVFADNECNSQAAQCKNTCSGLLDSCNSSGDNSTSSQCQGVYNACLGSQVTSLVNYKPLDCAGQAKLCASNGTAANVCDQMKAQCINDCQITNDLCQVSGSSDVKACNHLYAICLDKTAFKVTSIPASLKPTVSLPSVNTTTKATAALTTAPGSGAFSTGGAFVTGPYNNGSSSTADAQSGAVSVATSTESTVYVTDVVKTTVTTCPAGQTITSAGSTTVLTAPSVMTTSVTVKSTVSTTNVHTITVPAGGNNAVPSQTSTSLESTVYVTDVVKSTVTTCPAGETVTASGKTTVLTAPSVMTTSVTVKSTVSTVLTHTAIVPQSSPVSPEQTTPASVEGHVAVPSTVILYSTKEVTITSCAPEVTNCPARSTQISTTVFPTAITVSSVWSRISSVPAASPPAASSPAGSVPAGSVPASSIPVGSGSAASSPAGPAPVVSSAAGSSPVSPETTSAPVTIPSTMFYYSTAVVTVTSCAEGVQNCPASSTVVMTSVVPTAYSVTSVISSSWTPIEYTSPAAGVPQESAPAVSAPAPIVPTSAPFAVSNSTMMSVGPKGTGIVGTGVVGNGIVGTGSGIKATSTYSPSQYTGAANKVGAAGLAGVAAFAAFLLSLNYDMTVGPDGPWNALTQTVSWPQQNITLLPSLTKTNLFVHTDACSDPRSACPQSQTNLWTGLIGPWSWMNSTLFSASTWDTSLGPLNLSGQASYISDRITLGSPGKDDSYLDFTANAIDQSINVNYPSPNVWYTLDTEFFSLYGGTTHVEYTSVNGSDVLLNTTLPLAYAQDAIPSTFYGLHIGSASTSGSVPGSLVLGGYDRSRCLTTPIVSNTDTFELTDIGLGVASGDSPFPKDEQLPVRNLLQSSGASSVKVYPNPGVPYLYLPQETCAAVTEHLPVEFNETLGLYIWNTSAPSYQDIMTSPSYLSFDFSSGSSTSTIYLPFALLNLTLEWPLVNSPTQYFPCSPYQSPDGKFHLGRAFLQGAFMAQNWQTGTLMLAQAPGPDMADSSLVTISANGTSSVLPMIKAPSWDSTWASKLTAFQRNGSDASEHTNGVGHNDLSSGTTAGVVVGVIVAVMLVAGVCWAWFRRQRTKLAQTDGEIIPSGLVEVRETGPVASSSLPIEVWAPGKHGLTLDPIELDAAALNELHSTSMEGGKGR</sequence>
<gene>
    <name evidence="4" type="ORF">KCV03_g8914</name>
</gene>
<feature type="compositionally biased region" description="Low complexity" evidence="1">
    <location>
        <begin position="1441"/>
        <end position="1490"/>
    </location>
</feature>
<feature type="transmembrane region" description="Helical" evidence="2">
    <location>
        <begin position="2101"/>
        <end position="2122"/>
    </location>
</feature>
<dbReference type="InterPro" id="IPR033121">
    <property type="entry name" value="PEPTIDASE_A1"/>
</dbReference>
<comment type="caution">
    <text evidence="4">The sequence shown here is derived from an EMBL/GenBank/DDBJ whole genome shotgun (WGS) entry which is preliminary data.</text>
</comment>
<accession>A0A9P8K243</accession>
<dbReference type="Proteomes" id="UP000767238">
    <property type="component" value="Unassembled WGS sequence"/>
</dbReference>
<dbReference type="Gene3D" id="2.40.70.10">
    <property type="entry name" value="Acid Proteases"/>
    <property type="match status" value="1"/>
</dbReference>
<keyword evidence="2" id="KW-0812">Transmembrane</keyword>
<dbReference type="SUPFAM" id="SSF50630">
    <property type="entry name" value="Acid proteases"/>
    <property type="match status" value="1"/>
</dbReference>
<dbReference type="EMBL" id="JAHFYH010000097">
    <property type="protein sequence ID" value="KAH0213430.1"/>
    <property type="molecule type" value="Genomic_DNA"/>
</dbReference>
<evidence type="ECO:0000256" key="2">
    <source>
        <dbReference type="SAM" id="Phobius"/>
    </source>
</evidence>
<evidence type="ECO:0000256" key="1">
    <source>
        <dbReference type="SAM" id="MobiDB-lite"/>
    </source>
</evidence>
<keyword evidence="2" id="KW-1133">Transmembrane helix</keyword>
<dbReference type="PROSITE" id="PS51767">
    <property type="entry name" value="PEPTIDASE_A1"/>
    <property type="match status" value="1"/>
</dbReference>
<feature type="domain" description="Peptidase A1" evidence="3">
    <location>
        <begin position="1665"/>
        <end position="2033"/>
    </location>
</feature>
<name>A0A9P8K243_AURME</name>
<reference evidence="4" key="2">
    <citation type="submission" date="2021-08" db="EMBL/GenBank/DDBJ databases">
        <authorList>
            <person name="Gostincar C."/>
            <person name="Sun X."/>
            <person name="Song Z."/>
            <person name="Gunde-Cimerman N."/>
        </authorList>
    </citation>
    <scope>NUCLEOTIDE SEQUENCE</scope>
    <source>
        <strain evidence="4">EXF-8016</strain>
    </source>
</reference>